<keyword evidence="3" id="KW-0560">Oxidoreductase</keyword>
<keyword evidence="2" id="KW-0274">FAD</keyword>
<dbReference type="Gene3D" id="3.30.465.10">
    <property type="match status" value="1"/>
</dbReference>
<dbReference type="InterPro" id="IPR016169">
    <property type="entry name" value="FAD-bd_PCMH_sub2"/>
</dbReference>
<dbReference type="RefSeq" id="WP_136935129.1">
    <property type="nucleotide sequence ID" value="NZ_SSMQ01000080.1"/>
</dbReference>
<feature type="domain" description="FAD-binding PCMH-type" evidence="4">
    <location>
        <begin position="11"/>
        <end position="181"/>
    </location>
</feature>
<evidence type="ECO:0000313" key="5">
    <source>
        <dbReference type="EMBL" id="TKC97254.1"/>
    </source>
</evidence>
<proteinExistence type="predicted"/>
<evidence type="ECO:0000256" key="3">
    <source>
        <dbReference type="ARBA" id="ARBA00023002"/>
    </source>
</evidence>
<dbReference type="GO" id="GO:0071949">
    <property type="term" value="F:FAD binding"/>
    <property type="evidence" value="ECO:0007669"/>
    <property type="project" value="InterPro"/>
</dbReference>
<dbReference type="GO" id="GO:0003885">
    <property type="term" value="F:D-arabinono-1,4-lactone oxidase activity"/>
    <property type="evidence" value="ECO:0007669"/>
    <property type="project" value="InterPro"/>
</dbReference>
<protein>
    <submittedName>
        <fullName evidence="5">FAD-binding protein</fullName>
    </submittedName>
</protein>
<keyword evidence="1" id="KW-0285">Flavoprotein</keyword>
<dbReference type="InterPro" id="IPR016171">
    <property type="entry name" value="Vanillyl_alc_oxidase_C-sub2"/>
</dbReference>
<dbReference type="InterPro" id="IPR016164">
    <property type="entry name" value="FAD-linked_Oxase-like_C"/>
</dbReference>
<dbReference type="PANTHER" id="PTHR43762">
    <property type="entry name" value="L-GULONOLACTONE OXIDASE"/>
    <property type="match status" value="1"/>
</dbReference>
<dbReference type="Gene3D" id="3.30.43.10">
    <property type="entry name" value="Uridine Diphospho-n-acetylenolpyruvylglucosamine Reductase, domain 2"/>
    <property type="match status" value="1"/>
</dbReference>
<dbReference type="InterPro" id="IPR007173">
    <property type="entry name" value="ALO_C"/>
</dbReference>
<dbReference type="AlphaFoldDB" id="A0A4U1IT91"/>
<dbReference type="SUPFAM" id="SSF56176">
    <property type="entry name" value="FAD-binding/transporter-associated domain-like"/>
    <property type="match status" value="1"/>
</dbReference>
<dbReference type="PIRSF" id="PIRSF000136">
    <property type="entry name" value="LGO_GLO"/>
    <property type="match status" value="1"/>
</dbReference>
<dbReference type="EMBL" id="SSMQ01000080">
    <property type="protein sequence ID" value="TKC97254.1"/>
    <property type="molecule type" value="Genomic_DNA"/>
</dbReference>
<gene>
    <name evidence="5" type="ORF">E8A74_43860</name>
</gene>
<reference evidence="5 6" key="1">
    <citation type="submission" date="2019-04" db="EMBL/GenBank/DDBJ databases">
        <authorList>
            <person name="Li Y."/>
            <person name="Wang J."/>
        </authorList>
    </citation>
    <scope>NUCLEOTIDE SEQUENCE [LARGE SCALE GENOMIC DNA]</scope>
    <source>
        <strain evidence="5 6">DSM 14668</strain>
    </source>
</reference>
<evidence type="ECO:0000256" key="1">
    <source>
        <dbReference type="ARBA" id="ARBA00022630"/>
    </source>
</evidence>
<comment type="caution">
    <text evidence="5">The sequence shown here is derived from an EMBL/GenBank/DDBJ whole genome shotgun (WGS) entry which is preliminary data.</text>
</comment>
<dbReference type="InterPro" id="IPR016166">
    <property type="entry name" value="FAD-bd_PCMH"/>
</dbReference>
<dbReference type="GO" id="GO:0016020">
    <property type="term" value="C:membrane"/>
    <property type="evidence" value="ECO:0007669"/>
    <property type="project" value="InterPro"/>
</dbReference>
<sequence>MQTSWENWSGNLRCTARVVEPESLAELARAVKQGASRGRVRLCGGGYSWSPLVPTRDTLIHMRRLDRCLSLDLGGDPPTVRVEAGITIRALTRFLRAQGFSLISPPMFDLVTVGGAAATGSHGTRLSAGCFSDGIESLSLITARGEVVEIDRTDLSALRAARVSLGALGVVHAVTLRCERAFRVKVEQRYHPLDRVIAELSDLTSTYEFAELMWMPGEADVLVRGLERTTSPETPALWPSGVLHPLRMRTGVLAGEVLLPGIERLRPDLAPRLMRFGRVVMFAEGAWVRDATREWHHIDRYPRCLDFSCSVPIESAGRAFQILRVALEDSRARGRYPVNLGLLARFTGPSDSYLAACEGRTSCFIEVATVRGTPDFDRFRHEVHDRLIEAIPAMRPHWGKLLLAPATWRHRFDRMGDFLVQRARFDPEGVFLNEFLEREVFGL</sequence>
<evidence type="ECO:0000256" key="2">
    <source>
        <dbReference type="ARBA" id="ARBA00022827"/>
    </source>
</evidence>
<accession>A0A4U1IT91</accession>
<dbReference type="InterPro" id="IPR016167">
    <property type="entry name" value="FAD-bd_PCMH_sub1"/>
</dbReference>
<evidence type="ECO:0000313" key="6">
    <source>
        <dbReference type="Proteomes" id="UP000309215"/>
    </source>
</evidence>
<name>A0A4U1IT91_9BACT</name>
<dbReference type="Gene3D" id="3.30.70.2520">
    <property type="match status" value="1"/>
</dbReference>
<evidence type="ECO:0000259" key="4">
    <source>
        <dbReference type="PROSITE" id="PS51387"/>
    </source>
</evidence>
<dbReference type="Proteomes" id="UP000309215">
    <property type="component" value="Unassembled WGS sequence"/>
</dbReference>
<dbReference type="InterPro" id="IPR036318">
    <property type="entry name" value="FAD-bd_PCMH-like_sf"/>
</dbReference>
<dbReference type="SUPFAM" id="SSF55103">
    <property type="entry name" value="FAD-linked oxidases, C-terminal domain"/>
    <property type="match status" value="1"/>
</dbReference>
<organism evidence="5 6">
    <name type="scientific">Polyangium fumosum</name>
    <dbReference type="NCBI Taxonomy" id="889272"/>
    <lineage>
        <taxon>Bacteria</taxon>
        <taxon>Pseudomonadati</taxon>
        <taxon>Myxococcota</taxon>
        <taxon>Polyangia</taxon>
        <taxon>Polyangiales</taxon>
        <taxon>Polyangiaceae</taxon>
        <taxon>Polyangium</taxon>
    </lineage>
</organism>
<dbReference type="PROSITE" id="PS51387">
    <property type="entry name" value="FAD_PCMH"/>
    <property type="match status" value="1"/>
</dbReference>
<dbReference type="Pfam" id="PF04030">
    <property type="entry name" value="ALO"/>
    <property type="match status" value="1"/>
</dbReference>
<dbReference type="Pfam" id="PF01565">
    <property type="entry name" value="FAD_binding_4"/>
    <property type="match status" value="1"/>
</dbReference>
<dbReference type="OrthoDB" id="9800184at2"/>
<dbReference type="Gene3D" id="1.10.45.10">
    <property type="entry name" value="Vanillyl-alcohol Oxidase, Chain A, domain 4"/>
    <property type="match status" value="1"/>
</dbReference>
<dbReference type="InterPro" id="IPR006094">
    <property type="entry name" value="Oxid_FAD_bind_N"/>
</dbReference>
<dbReference type="InterPro" id="IPR010031">
    <property type="entry name" value="FAD_lactone_oxidase-like"/>
</dbReference>
<keyword evidence="6" id="KW-1185">Reference proteome</keyword>
<dbReference type="PANTHER" id="PTHR43762:SF1">
    <property type="entry name" value="D-ARABINONO-1,4-LACTONE OXIDASE"/>
    <property type="match status" value="1"/>
</dbReference>